<evidence type="ECO:0000313" key="3">
    <source>
        <dbReference type="Proteomes" id="UP000320672"/>
    </source>
</evidence>
<keyword evidence="3" id="KW-1185">Reference proteome</keyword>
<evidence type="ECO:0000313" key="2">
    <source>
        <dbReference type="EMBL" id="QDS93089.1"/>
    </source>
</evidence>
<sequence length="78" mass="8910">MVSQNLEFDLGPGKKDPSPEQIAARCEEIQKSWNRRTKLVRSGMTKAEADRTFHWRIPLIDLVELSLSEDNLSDPLSN</sequence>
<organism evidence="2 3">
    <name type="scientific">Roseimaritima multifibrata</name>
    <dbReference type="NCBI Taxonomy" id="1930274"/>
    <lineage>
        <taxon>Bacteria</taxon>
        <taxon>Pseudomonadati</taxon>
        <taxon>Planctomycetota</taxon>
        <taxon>Planctomycetia</taxon>
        <taxon>Pirellulales</taxon>
        <taxon>Pirellulaceae</taxon>
        <taxon>Roseimaritima</taxon>
    </lineage>
</organism>
<dbReference type="KEGG" id="rml:FF011L_18440"/>
<gene>
    <name evidence="2" type="ORF">FF011L_18440</name>
</gene>
<dbReference type="OrthoDB" id="9903695at2"/>
<feature type="region of interest" description="Disordered" evidence="1">
    <location>
        <begin position="1"/>
        <end position="21"/>
    </location>
</feature>
<dbReference type="RefSeq" id="WP_145351235.1">
    <property type="nucleotide sequence ID" value="NZ_CP036262.1"/>
</dbReference>
<dbReference type="Proteomes" id="UP000320672">
    <property type="component" value="Chromosome"/>
</dbReference>
<dbReference type="AlphaFoldDB" id="A0A517MDX8"/>
<evidence type="ECO:0000256" key="1">
    <source>
        <dbReference type="SAM" id="MobiDB-lite"/>
    </source>
</evidence>
<accession>A0A517MDX8</accession>
<dbReference type="EMBL" id="CP036262">
    <property type="protein sequence ID" value="QDS93089.1"/>
    <property type="molecule type" value="Genomic_DNA"/>
</dbReference>
<name>A0A517MDX8_9BACT</name>
<reference evidence="2 3" key="1">
    <citation type="submission" date="2019-02" db="EMBL/GenBank/DDBJ databases">
        <title>Deep-cultivation of Planctomycetes and their phenomic and genomic characterization uncovers novel biology.</title>
        <authorList>
            <person name="Wiegand S."/>
            <person name="Jogler M."/>
            <person name="Boedeker C."/>
            <person name="Pinto D."/>
            <person name="Vollmers J."/>
            <person name="Rivas-Marin E."/>
            <person name="Kohn T."/>
            <person name="Peeters S.H."/>
            <person name="Heuer A."/>
            <person name="Rast P."/>
            <person name="Oberbeckmann S."/>
            <person name="Bunk B."/>
            <person name="Jeske O."/>
            <person name="Meyerdierks A."/>
            <person name="Storesund J.E."/>
            <person name="Kallscheuer N."/>
            <person name="Luecker S."/>
            <person name="Lage O.M."/>
            <person name="Pohl T."/>
            <person name="Merkel B.J."/>
            <person name="Hornburger P."/>
            <person name="Mueller R.-W."/>
            <person name="Bruemmer F."/>
            <person name="Labrenz M."/>
            <person name="Spormann A.M."/>
            <person name="Op den Camp H."/>
            <person name="Overmann J."/>
            <person name="Amann R."/>
            <person name="Jetten M.S.M."/>
            <person name="Mascher T."/>
            <person name="Medema M.H."/>
            <person name="Devos D.P."/>
            <person name="Kaster A.-K."/>
            <person name="Ovreas L."/>
            <person name="Rohde M."/>
            <person name="Galperin M.Y."/>
            <person name="Jogler C."/>
        </authorList>
    </citation>
    <scope>NUCLEOTIDE SEQUENCE [LARGE SCALE GENOMIC DNA]</scope>
    <source>
        <strain evidence="2 3">FF011L</strain>
    </source>
</reference>
<protein>
    <submittedName>
        <fullName evidence="2">Uncharacterized protein</fullName>
    </submittedName>
</protein>
<proteinExistence type="predicted"/>